<comment type="caution">
    <text evidence="5">The sequence shown here is derived from an EMBL/GenBank/DDBJ whole genome shotgun (WGS) entry which is preliminary data.</text>
</comment>
<feature type="domain" description="Methyltransferase type 11" evidence="4">
    <location>
        <begin position="43"/>
        <end position="136"/>
    </location>
</feature>
<evidence type="ECO:0000313" key="6">
    <source>
        <dbReference type="Proteomes" id="UP000738349"/>
    </source>
</evidence>
<dbReference type="SUPFAM" id="SSF53335">
    <property type="entry name" value="S-adenosyl-L-methionine-dependent methyltransferases"/>
    <property type="match status" value="1"/>
</dbReference>
<dbReference type="InterPro" id="IPR029063">
    <property type="entry name" value="SAM-dependent_MTases_sf"/>
</dbReference>
<reference evidence="5" key="1">
    <citation type="journal article" date="2021" name="Nat. Commun.">
        <title>Genetic determinants of endophytism in the Arabidopsis root mycobiome.</title>
        <authorList>
            <person name="Mesny F."/>
            <person name="Miyauchi S."/>
            <person name="Thiergart T."/>
            <person name="Pickel B."/>
            <person name="Atanasova L."/>
            <person name="Karlsson M."/>
            <person name="Huettel B."/>
            <person name="Barry K.W."/>
            <person name="Haridas S."/>
            <person name="Chen C."/>
            <person name="Bauer D."/>
            <person name="Andreopoulos W."/>
            <person name="Pangilinan J."/>
            <person name="LaButti K."/>
            <person name="Riley R."/>
            <person name="Lipzen A."/>
            <person name="Clum A."/>
            <person name="Drula E."/>
            <person name="Henrissat B."/>
            <person name="Kohler A."/>
            <person name="Grigoriev I.V."/>
            <person name="Martin F.M."/>
            <person name="Hacquard S."/>
        </authorList>
    </citation>
    <scope>NUCLEOTIDE SEQUENCE</scope>
    <source>
        <strain evidence="5">MPI-CAGE-AT-0147</strain>
    </source>
</reference>
<dbReference type="GO" id="GO:0032259">
    <property type="term" value="P:methylation"/>
    <property type="evidence" value="ECO:0007669"/>
    <property type="project" value="UniProtKB-KW"/>
</dbReference>
<evidence type="ECO:0000313" key="5">
    <source>
        <dbReference type="EMBL" id="KAH7160959.1"/>
    </source>
</evidence>
<dbReference type="PANTHER" id="PTHR44942">
    <property type="entry name" value="METHYLTRANSF_11 DOMAIN-CONTAINING PROTEIN"/>
    <property type="match status" value="1"/>
</dbReference>
<evidence type="ECO:0000256" key="1">
    <source>
        <dbReference type="ARBA" id="ARBA00008361"/>
    </source>
</evidence>
<dbReference type="EMBL" id="JAGMUV010000004">
    <property type="protein sequence ID" value="KAH7160959.1"/>
    <property type="molecule type" value="Genomic_DNA"/>
</dbReference>
<dbReference type="Pfam" id="PF08241">
    <property type="entry name" value="Methyltransf_11"/>
    <property type="match status" value="1"/>
</dbReference>
<comment type="similarity">
    <text evidence="1">Belongs to the methyltransferase superfamily.</text>
</comment>
<protein>
    <submittedName>
        <fullName evidence="5">S-adenosyl-L-methionine-dependent methyltransferase</fullName>
    </submittedName>
</protein>
<dbReference type="Gene3D" id="3.40.50.150">
    <property type="entry name" value="Vaccinia Virus protein VP39"/>
    <property type="match status" value="1"/>
</dbReference>
<evidence type="ECO:0000259" key="4">
    <source>
        <dbReference type="Pfam" id="PF08241"/>
    </source>
</evidence>
<gene>
    <name evidence="5" type="ORF">EDB81DRAFT_879297</name>
</gene>
<name>A0A9P9JBZ7_9HYPO</name>
<dbReference type="CDD" id="cd02440">
    <property type="entry name" value="AdoMet_MTases"/>
    <property type="match status" value="1"/>
</dbReference>
<proteinExistence type="inferred from homology"/>
<sequence>MSVFGRTTFSAAGYAASRPTYPASLLKILLEYHNSNTSGGTLLDLGCGHGVATRQLAPHFKIAFAVDPSTGMIAQAAQTTKDENISFRKGTSEDLSFLPNNSIDLCIAAQSAHWFDYNKAWPELSRVVKPGGSLAFWGYKDNIIVGHSRANKIFDRFCYGDEEAVEGLEGMNQYWERPGRDILRDLLQAVKPPASDWQDVRRIMYDVDKDTVEVAGPETAWMRKRLNLSQFEAYVRTFSAYQGWMDAHANMKSRAQGGDGDIVDLMFDQILEVEPEWQALGDRWRDVEVETVWGTYILLARRTSVTGARA</sequence>
<dbReference type="InterPro" id="IPR051052">
    <property type="entry name" value="Diverse_substrate_MTase"/>
</dbReference>
<dbReference type="Proteomes" id="UP000738349">
    <property type="component" value="Unassembled WGS sequence"/>
</dbReference>
<dbReference type="AlphaFoldDB" id="A0A9P9JBZ7"/>
<keyword evidence="2 5" id="KW-0489">Methyltransferase</keyword>
<evidence type="ECO:0000256" key="2">
    <source>
        <dbReference type="ARBA" id="ARBA00022603"/>
    </source>
</evidence>
<dbReference type="PANTHER" id="PTHR44942:SF4">
    <property type="entry name" value="METHYLTRANSFERASE TYPE 11 DOMAIN-CONTAINING PROTEIN"/>
    <property type="match status" value="1"/>
</dbReference>
<dbReference type="OrthoDB" id="10027013at2759"/>
<keyword evidence="6" id="KW-1185">Reference proteome</keyword>
<dbReference type="InterPro" id="IPR013216">
    <property type="entry name" value="Methyltransf_11"/>
</dbReference>
<dbReference type="GO" id="GO:0008757">
    <property type="term" value="F:S-adenosylmethionine-dependent methyltransferase activity"/>
    <property type="evidence" value="ECO:0007669"/>
    <property type="project" value="InterPro"/>
</dbReference>
<keyword evidence="3" id="KW-0808">Transferase</keyword>
<organism evidence="5 6">
    <name type="scientific">Dactylonectria macrodidyma</name>
    <dbReference type="NCBI Taxonomy" id="307937"/>
    <lineage>
        <taxon>Eukaryota</taxon>
        <taxon>Fungi</taxon>
        <taxon>Dikarya</taxon>
        <taxon>Ascomycota</taxon>
        <taxon>Pezizomycotina</taxon>
        <taxon>Sordariomycetes</taxon>
        <taxon>Hypocreomycetidae</taxon>
        <taxon>Hypocreales</taxon>
        <taxon>Nectriaceae</taxon>
        <taxon>Dactylonectria</taxon>
    </lineage>
</organism>
<evidence type="ECO:0000256" key="3">
    <source>
        <dbReference type="ARBA" id="ARBA00022679"/>
    </source>
</evidence>
<accession>A0A9P9JBZ7</accession>